<feature type="domain" description="Cupin type-2" evidence="1">
    <location>
        <begin position="114"/>
        <end position="168"/>
    </location>
</feature>
<dbReference type="InterPro" id="IPR013096">
    <property type="entry name" value="Cupin_2"/>
</dbReference>
<comment type="caution">
    <text evidence="2">The sequence shown here is derived from an EMBL/GenBank/DDBJ whole genome shotgun (WGS) entry which is preliminary data.</text>
</comment>
<proteinExistence type="predicted"/>
<evidence type="ECO:0000259" key="1">
    <source>
        <dbReference type="Pfam" id="PF07883"/>
    </source>
</evidence>
<protein>
    <submittedName>
        <fullName evidence="2">Cupin domain protein</fullName>
    </submittedName>
</protein>
<dbReference type="CDD" id="cd06980">
    <property type="entry name" value="cupin_bxe_c0505"/>
    <property type="match status" value="1"/>
</dbReference>
<accession>A0AAJ4WBD7</accession>
<organism evidence="2 3">
    <name type="scientific">Pragia fontium DSM 5563 = ATCC 49100</name>
    <dbReference type="NCBI Taxonomy" id="1122977"/>
    <lineage>
        <taxon>Bacteria</taxon>
        <taxon>Pseudomonadati</taxon>
        <taxon>Pseudomonadota</taxon>
        <taxon>Gammaproteobacteria</taxon>
        <taxon>Enterobacterales</taxon>
        <taxon>Budviciaceae</taxon>
        <taxon>Pragia</taxon>
    </lineage>
</organism>
<dbReference type="InterPro" id="IPR014710">
    <property type="entry name" value="RmlC-like_jellyroll"/>
</dbReference>
<name>A0AAJ4WBD7_9GAMM</name>
<dbReference type="AlphaFoldDB" id="A0AAJ4WBD7"/>
<gene>
    <name evidence="2" type="ORF">SAMN02745723_106151</name>
</gene>
<dbReference type="InterPro" id="IPR011051">
    <property type="entry name" value="RmlC_Cupin_sf"/>
</dbReference>
<sequence length="195" mass="22129">MPFNQERFINHKSELYRGVDHRPMMGGFTRHQPDSHIYVNRRNTMKSSLDSSNSSLQPKSPAELLKKLTYATPETAPFVPGRRAFFKYRELGLTDATEGQVRAQVTMATGVMQQTGWHYHICDVHFIYTLRGWIDLQFEDGRTIRVGAGESLFIPPGLKHNETAISEDLELFEMSVPAKMETVPCNPPEGIGKFA</sequence>
<evidence type="ECO:0000313" key="2">
    <source>
        <dbReference type="EMBL" id="SFC98996.1"/>
    </source>
</evidence>
<dbReference type="EMBL" id="FOLW01000006">
    <property type="protein sequence ID" value="SFC98996.1"/>
    <property type="molecule type" value="Genomic_DNA"/>
</dbReference>
<dbReference type="RefSeq" id="WP_083399680.1">
    <property type="nucleotide sequence ID" value="NZ_FOLW01000006.1"/>
</dbReference>
<dbReference type="SUPFAM" id="SSF51182">
    <property type="entry name" value="RmlC-like cupins"/>
    <property type="match status" value="1"/>
</dbReference>
<dbReference type="Proteomes" id="UP000226420">
    <property type="component" value="Unassembled WGS sequence"/>
</dbReference>
<dbReference type="Pfam" id="PF07883">
    <property type="entry name" value="Cupin_2"/>
    <property type="match status" value="1"/>
</dbReference>
<dbReference type="Gene3D" id="2.60.120.10">
    <property type="entry name" value="Jelly Rolls"/>
    <property type="match status" value="1"/>
</dbReference>
<reference evidence="2 3" key="1">
    <citation type="submission" date="2016-10" db="EMBL/GenBank/DDBJ databases">
        <authorList>
            <person name="Varghese N."/>
            <person name="Submissions S."/>
        </authorList>
    </citation>
    <scope>NUCLEOTIDE SEQUENCE [LARGE SCALE GENOMIC DNA]</scope>
    <source>
        <strain evidence="2 3">DSM 5563</strain>
    </source>
</reference>
<evidence type="ECO:0000313" key="3">
    <source>
        <dbReference type="Proteomes" id="UP000226420"/>
    </source>
</evidence>